<dbReference type="EMBL" id="JAVIJP010000017">
    <property type="protein sequence ID" value="KAL3640259.1"/>
    <property type="molecule type" value="Genomic_DNA"/>
</dbReference>
<accession>A0ABD3DEH7</accession>
<keyword evidence="9" id="KW-1185">Reference proteome</keyword>
<evidence type="ECO:0000256" key="2">
    <source>
        <dbReference type="ARBA" id="ARBA00023180"/>
    </source>
</evidence>
<sequence>MGQIYLASILAFWSVMLVTAEDAYKYYDWTVTYKQAFPLGIPQQVIHINGSFPGPTIDCVTNDNIIVNIVNQLDVPFLLTWNGIKQRKNSWQDGVLGTNCPILPGKNFTYKFQTKDQIGSFTYFPSTAMQRAVGGFGAFNVLARSVISVPYEKPAGDYSLLIGDWQKDNHKILQQKLDLGQTLPDPVAILINGAQQGLNFSGEQGKTYMFRISNIGLAIHINFRIQSHKLKLVEVEGCNVNQTTYESLDVFVGQTVTVLVTLDQPPSAYYIVASSTFAKTYLNTTAVLKYTTANVSKPAGLVPIGPDSNLDWSMNQSMSIRWGLKVNAARPNPQDSYHYSKIKINRTITLENSARVVTGKQRYAVNNISYVIPETPLKLADFFQIPNVFQLNFPQNASLTGPNYGFYTYVLGVSLHEFVEIVFQNNEEMLQTWHLDGYDFWVMGMGKGQWTNDSRYSNSHTGTDGYNLRDAYTRHTLQVFPKSWAAIYVSLDNVGMWNLRSAMWPRQYLGHQLYIRVNNSVQSSTIEYTIPHNTILCGKAENETIPTS</sequence>
<protein>
    <submittedName>
        <fullName evidence="7">Uncharacterized protein</fullName>
    </submittedName>
</protein>
<dbReference type="Pfam" id="PF07732">
    <property type="entry name" value="Cu-oxidase_3"/>
    <property type="match status" value="1"/>
</dbReference>
<feature type="signal peptide" evidence="3">
    <location>
        <begin position="1"/>
        <end position="20"/>
    </location>
</feature>
<feature type="domain" description="Plastocyanin-like" evidence="4">
    <location>
        <begin position="157"/>
        <end position="292"/>
    </location>
</feature>
<evidence type="ECO:0000256" key="1">
    <source>
        <dbReference type="ARBA" id="ARBA00010609"/>
    </source>
</evidence>
<feature type="domain" description="Plastocyanin-like" evidence="6">
    <location>
        <begin position="31"/>
        <end position="144"/>
    </location>
</feature>
<name>A0ABD3DEH7_9LAMI</name>
<feature type="domain" description="Plastocyanin-like" evidence="5">
    <location>
        <begin position="375"/>
        <end position="520"/>
    </location>
</feature>
<comment type="caution">
    <text evidence="7">The sequence shown here is derived from an EMBL/GenBank/DDBJ whole genome shotgun (WGS) entry which is preliminary data.</text>
</comment>
<evidence type="ECO:0000313" key="9">
    <source>
        <dbReference type="Proteomes" id="UP001632038"/>
    </source>
</evidence>
<reference evidence="9" key="1">
    <citation type="journal article" date="2024" name="IScience">
        <title>Strigolactones Initiate the Formation of Haustorium-like Structures in Castilleja.</title>
        <authorList>
            <person name="Buerger M."/>
            <person name="Peterson D."/>
            <person name="Chory J."/>
        </authorList>
    </citation>
    <scope>NUCLEOTIDE SEQUENCE [LARGE SCALE GENOMIC DNA]</scope>
</reference>
<dbReference type="AlphaFoldDB" id="A0ABD3DEH7"/>
<evidence type="ECO:0000259" key="6">
    <source>
        <dbReference type="Pfam" id="PF07732"/>
    </source>
</evidence>
<dbReference type="Pfam" id="PF07731">
    <property type="entry name" value="Cu-oxidase_2"/>
    <property type="match status" value="1"/>
</dbReference>
<dbReference type="InterPro" id="IPR008972">
    <property type="entry name" value="Cupredoxin"/>
</dbReference>
<evidence type="ECO:0000313" key="7">
    <source>
        <dbReference type="EMBL" id="KAL3640259.1"/>
    </source>
</evidence>
<evidence type="ECO:0000259" key="4">
    <source>
        <dbReference type="Pfam" id="PF00394"/>
    </source>
</evidence>
<dbReference type="PANTHER" id="PTHR11709:SF245">
    <property type="entry name" value="SKU5 SIMILAR 16"/>
    <property type="match status" value="1"/>
</dbReference>
<dbReference type="PANTHER" id="PTHR11709">
    <property type="entry name" value="MULTI-COPPER OXIDASE"/>
    <property type="match status" value="1"/>
</dbReference>
<reference evidence="7" key="2">
    <citation type="submission" date="2024-11" db="EMBL/GenBank/DDBJ databases">
        <authorList>
            <person name="Burger M."/>
            <person name="Chory J."/>
        </authorList>
    </citation>
    <scope>NUCLEOTIDE SEQUENCE</scope>
    <source>
        <strain evidence="7">Tecolote</strain>
        <tissue evidence="7">Flower</tissue>
    </source>
</reference>
<dbReference type="Gene3D" id="2.60.40.420">
    <property type="entry name" value="Cupredoxins - blue copper proteins"/>
    <property type="match status" value="3"/>
</dbReference>
<organism evidence="7 9">
    <name type="scientific">Castilleja foliolosa</name>
    <dbReference type="NCBI Taxonomy" id="1961234"/>
    <lineage>
        <taxon>Eukaryota</taxon>
        <taxon>Viridiplantae</taxon>
        <taxon>Streptophyta</taxon>
        <taxon>Embryophyta</taxon>
        <taxon>Tracheophyta</taxon>
        <taxon>Spermatophyta</taxon>
        <taxon>Magnoliopsida</taxon>
        <taxon>eudicotyledons</taxon>
        <taxon>Gunneridae</taxon>
        <taxon>Pentapetalae</taxon>
        <taxon>asterids</taxon>
        <taxon>lamiids</taxon>
        <taxon>Lamiales</taxon>
        <taxon>Orobanchaceae</taxon>
        <taxon>Pedicularideae</taxon>
        <taxon>Castillejinae</taxon>
        <taxon>Castilleja</taxon>
    </lineage>
</organism>
<comment type="similarity">
    <text evidence="1">Belongs to the multicopper oxidase family.</text>
</comment>
<dbReference type="InterPro" id="IPR011706">
    <property type="entry name" value="Cu-oxidase_C"/>
</dbReference>
<evidence type="ECO:0000259" key="5">
    <source>
        <dbReference type="Pfam" id="PF07731"/>
    </source>
</evidence>
<keyword evidence="2" id="KW-0325">Glycoprotein</keyword>
<dbReference type="Proteomes" id="UP001632038">
    <property type="component" value="Unassembled WGS sequence"/>
</dbReference>
<evidence type="ECO:0000313" key="8">
    <source>
        <dbReference type="EMBL" id="KAL3643813.1"/>
    </source>
</evidence>
<dbReference type="InterPro" id="IPR045087">
    <property type="entry name" value="Cu-oxidase_fam"/>
</dbReference>
<dbReference type="InterPro" id="IPR001117">
    <property type="entry name" value="Cu-oxidase_2nd"/>
</dbReference>
<dbReference type="InterPro" id="IPR011707">
    <property type="entry name" value="Cu-oxidase-like_N"/>
</dbReference>
<dbReference type="SUPFAM" id="SSF49503">
    <property type="entry name" value="Cupredoxins"/>
    <property type="match status" value="3"/>
</dbReference>
<evidence type="ECO:0000256" key="3">
    <source>
        <dbReference type="SAM" id="SignalP"/>
    </source>
</evidence>
<proteinExistence type="inferred from homology"/>
<dbReference type="EMBL" id="JAVIJP010000015">
    <property type="protein sequence ID" value="KAL3643813.1"/>
    <property type="molecule type" value="Genomic_DNA"/>
</dbReference>
<gene>
    <name evidence="8" type="ORF">CASFOL_011745</name>
    <name evidence="7" type="ORF">CASFOL_015227</name>
</gene>
<feature type="chain" id="PRO_5044724693" evidence="3">
    <location>
        <begin position="21"/>
        <end position="548"/>
    </location>
</feature>
<dbReference type="Pfam" id="PF00394">
    <property type="entry name" value="Cu-oxidase"/>
    <property type="match status" value="1"/>
</dbReference>
<keyword evidence="3" id="KW-0732">Signal</keyword>